<evidence type="ECO:0000259" key="4">
    <source>
        <dbReference type="Pfam" id="PF01764"/>
    </source>
</evidence>
<dbReference type="AlphaFoldDB" id="A0A8H7WCC3"/>
<dbReference type="Pfam" id="PF03893">
    <property type="entry name" value="Lipase3_N"/>
    <property type="match status" value="1"/>
</dbReference>
<dbReference type="PANTHER" id="PTHR46640:SF1">
    <property type="entry name" value="FUNGAL LIPASE-LIKE DOMAIN-CONTAINING PROTEIN-RELATED"/>
    <property type="match status" value="1"/>
</dbReference>
<proteinExistence type="predicted"/>
<dbReference type="Proteomes" id="UP000664132">
    <property type="component" value="Unassembled WGS sequence"/>
</dbReference>
<dbReference type="EMBL" id="JAFJYH010000053">
    <property type="protein sequence ID" value="KAG4422205.1"/>
    <property type="molecule type" value="Genomic_DNA"/>
</dbReference>
<dbReference type="Pfam" id="PF01764">
    <property type="entry name" value="Lipase_3"/>
    <property type="match status" value="1"/>
</dbReference>
<protein>
    <recommendedName>
        <fullName evidence="8">Alpha/beta-hydrolase</fullName>
    </recommendedName>
</protein>
<dbReference type="OrthoDB" id="426718at2759"/>
<dbReference type="PANTHER" id="PTHR46640">
    <property type="entry name" value="TRIACYLGLYCEROL LIPASE, PUTATIVE (AFU_ORTHOLOGUE AFUA_6G06510)-RELATED"/>
    <property type="match status" value="1"/>
</dbReference>
<dbReference type="InterPro" id="IPR002921">
    <property type="entry name" value="Fungal_lipase-type"/>
</dbReference>
<dbReference type="InterPro" id="IPR029058">
    <property type="entry name" value="AB_hydrolase_fold"/>
</dbReference>
<sequence length="314" mass="32745">MQFSVFALSSVLLTSVAAVPFVIERATTNTTGGISETLLDSFKYFANVTAASYCPKNENATAGSLITCPGGVCPQVEADEVTSIVGFGGSNDSSATNIKGFVALNPAKSLIIVAFAGSGNTIRNWLANFSFVQIAYTLAGCTSCTVHSGFAKGWEERRTVILNAVMAAKAANPDYTVVVTGHSIGGAVGTLAGAELRSLGINADVYSYGSPRVGNAAFASFVTAQEAVNYRMTHENDPVPQIPPSWVGYEHTSPEYWLTNGTATTDVYEKEDVVVCDGVGSDGCNAGTGLIPISGDAHNHYLGVITACQGPVEW</sequence>
<evidence type="ECO:0000256" key="2">
    <source>
        <dbReference type="ARBA" id="ARBA00022801"/>
    </source>
</evidence>
<feature type="domain" description="Fungal lipase-type" evidence="4">
    <location>
        <begin position="113"/>
        <end position="244"/>
    </location>
</feature>
<evidence type="ECO:0000256" key="1">
    <source>
        <dbReference type="ARBA" id="ARBA00022729"/>
    </source>
</evidence>
<evidence type="ECO:0000259" key="5">
    <source>
        <dbReference type="Pfam" id="PF03893"/>
    </source>
</evidence>
<feature type="domain" description="Mono-/di-acylglycerol lipase N-terminal" evidence="5">
    <location>
        <begin position="34"/>
        <end position="80"/>
    </location>
</feature>
<gene>
    <name evidence="6" type="ORF">IFR04_004711</name>
</gene>
<dbReference type="GO" id="GO:0016042">
    <property type="term" value="P:lipid catabolic process"/>
    <property type="evidence" value="ECO:0007669"/>
    <property type="project" value="InterPro"/>
</dbReference>
<feature type="signal peptide" evidence="3">
    <location>
        <begin position="1"/>
        <end position="18"/>
    </location>
</feature>
<reference evidence="6" key="1">
    <citation type="submission" date="2021-02" db="EMBL/GenBank/DDBJ databases">
        <title>Genome sequence Cadophora malorum strain M34.</title>
        <authorList>
            <person name="Stefanovic E."/>
            <person name="Vu D."/>
            <person name="Scully C."/>
            <person name="Dijksterhuis J."/>
            <person name="Roader J."/>
            <person name="Houbraken J."/>
        </authorList>
    </citation>
    <scope>NUCLEOTIDE SEQUENCE</scope>
    <source>
        <strain evidence="6">M34</strain>
    </source>
</reference>
<keyword evidence="2" id="KW-0378">Hydrolase</keyword>
<accession>A0A8H7WCC3</accession>
<dbReference type="InterPro" id="IPR005592">
    <property type="entry name" value="Mono/diacylglycerol_lipase_N"/>
</dbReference>
<organism evidence="6 7">
    <name type="scientific">Cadophora malorum</name>
    <dbReference type="NCBI Taxonomy" id="108018"/>
    <lineage>
        <taxon>Eukaryota</taxon>
        <taxon>Fungi</taxon>
        <taxon>Dikarya</taxon>
        <taxon>Ascomycota</taxon>
        <taxon>Pezizomycotina</taxon>
        <taxon>Leotiomycetes</taxon>
        <taxon>Helotiales</taxon>
        <taxon>Ploettnerulaceae</taxon>
        <taxon>Cadophora</taxon>
    </lineage>
</organism>
<name>A0A8H7WCC3_9HELO</name>
<evidence type="ECO:0008006" key="8">
    <source>
        <dbReference type="Google" id="ProtNLM"/>
    </source>
</evidence>
<keyword evidence="1 3" id="KW-0732">Signal</keyword>
<dbReference type="GO" id="GO:0016787">
    <property type="term" value="F:hydrolase activity"/>
    <property type="evidence" value="ECO:0007669"/>
    <property type="project" value="UniProtKB-KW"/>
</dbReference>
<evidence type="ECO:0000313" key="7">
    <source>
        <dbReference type="Proteomes" id="UP000664132"/>
    </source>
</evidence>
<dbReference type="SUPFAM" id="SSF53474">
    <property type="entry name" value="alpha/beta-Hydrolases"/>
    <property type="match status" value="1"/>
</dbReference>
<evidence type="ECO:0000256" key="3">
    <source>
        <dbReference type="SAM" id="SignalP"/>
    </source>
</evidence>
<dbReference type="Gene3D" id="3.40.50.1820">
    <property type="entry name" value="alpha/beta hydrolase"/>
    <property type="match status" value="1"/>
</dbReference>
<dbReference type="CDD" id="cd00519">
    <property type="entry name" value="Lipase_3"/>
    <property type="match status" value="1"/>
</dbReference>
<keyword evidence="7" id="KW-1185">Reference proteome</keyword>
<evidence type="ECO:0000313" key="6">
    <source>
        <dbReference type="EMBL" id="KAG4422205.1"/>
    </source>
</evidence>
<dbReference type="InterPro" id="IPR051299">
    <property type="entry name" value="AB_hydrolase_lip/est"/>
</dbReference>
<comment type="caution">
    <text evidence="6">The sequence shown here is derived from an EMBL/GenBank/DDBJ whole genome shotgun (WGS) entry which is preliminary data.</text>
</comment>
<feature type="chain" id="PRO_5035003432" description="Alpha/beta-hydrolase" evidence="3">
    <location>
        <begin position="19"/>
        <end position="314"/>
    </location>
</feature>